<name>A0AA45QRL2_9LACT</name>
<dbReference type="Proteomes" id="UP000663608">
    <property type="component" value="Chromosome"/>
</dbReference>
<dbReference type="InterPro" id="IPR039421">
    <property type="entry name" value="Type_1_exporter"/>
</dbReference>
<keyword evidence="8 9" id="KW-0472">Membrane</keyword>
<dbReference type="KEGG" id="lti:JW886_02225"/>
<evidence type="ECO:0000256" key="4">
    <source>
        <dbReference type="ARBA" id="ARBA00022692"/>
    </source>
</evidence>
<dbReference type="SUPFAM" id="SSF52540">
    <property type="entry name" value="P-loop containing nucleoside triphosphate hydrolases"/>
    <property type="match status" value="1"/>
</dbReference>
<keyword evidence="5" id="KW-0547">Nucleotide-binding</keyword>
<dbReference type="InterPro" id="IPR011527">
    <property type="entry name" value="ABC1_TM_dom"/>
</dbReference>
<keyword evidence="2" id="KW-0813">Transport</keyword>
<feature type="transmembrane region" description="Helical" evidence="9">
    <location>
        <begin position="93"/>
        <end position="113"/>
    </location>
</feature>
<dbReference type="PROSITE" id="PS50893">
    <property type="entry name" value="ABC_TRANSPORTER_2"/>
    <property type="match status" value="1"/>
</dbReference>
<gene>
    <name evidence="12" type="ORF">JW886_02225</name>
</gene>
<dbReference type="InterPro" id="IPR027417">
    <property type="entry name" value="P-loop_NTPase"/>
</dbReference>
<keyword evidence="13" id="KW-1185">Reference proteome</keyword>
<keyword evidence="6 12" id="KW-0067">ATP-binding</keyword>
<evidence type="ECO:0000256" key="9">
    <source>
        <dbReference type="SAM" id="Phobius"/>
    </source>
</evidence>
<dbReference type="Gene3D" id="1.20.1560.10">
    <property type="entry name" value="ABC transporter type 1, transmembrane domain"/>
    <property type="match status" value="1"/>
</dbReference>
<dbReference type="SMART" id="SM00382">
    <property type="entry name" value="AAA"/>
    <property type="match status" value="1"/>
</dbReference>
<dbReference type="InterPro" id="IPR003593">
    <property type="entry name" value="AAA+_ATPase"/>
</dbReference>
<evidence type="ECO:0000256" key="5">
    <source>
        <dbReference type="ARBA" id="ARBA00022741"/>
    </source>
</evidence>
<dbReference type="Gene3D" id="3.40.50.300">
    <property type="entry name" value="P-loop containing nucleotide triphosphate hydrolases"/>
    <property type="match status" value="1"/>
</dbReference>
<accession>A0AA45QRL2</accession>
<dbReference type="SUPFAM" id="SSF90123">
    <property type="entry name" value="ABC transporter transmembrane region"/>
    <property type="match status" value="1"/>
</dbReference>
<dbReference type="InterPro" id="IPR036640">
    <property type="entry name" value="ABC1_TM_sf"/>
</dbReference>
<feature type="domain" description="ABC transmembrane type-1" evidence="11">
    <location>
        <begin position="45"/>
        <end position="339"/>
    </location>
</feature>
<keyword evidence="3" id="KW-1003">Cell membrane</keyword>
<sequence>MMRGSQLNRGGKGAGRFSKAARPQNFWPTLIRLFKYMRRDFWGVLFSLLIAAVSVLLSVQAPKILGEATTVIFNGITQGFQKNTAPDINMTKVTMILSEVAVIYLISFVSGVVQQSIMTRISQRTVYALRRAFKAKMQKLPVAYYDTHNNGDIMSRMINDMDNISGTLNQTLIQLVTSVLQFVGTIYFMLTISWQLALVAFVTVPLAMLTVRIVAPLSQKFFSEQQKNLGLLNNQIEENYAGHTVIKSFNHEKKAQEAFDQQNEAFYQVAWKAQVVSTLIYPTMRFINNLDYLAMAVIGGLKVISGTVNLGDVQAMLQYTNQFAQPITNISNMMNTIQATVASAERIFEVLDEEELVELPLASVKVTDSMVSAPPFIRFDQVGFSYNDEQPLMTQVNFEVEKGEMIAIVGPTGAGKTTLINLLERFYEVTSGKISRNGVDIRAINRQVLRQSMAMVLQETWLFSGTIWDNLRYGRLEATDEEVLAAAKMAHADEFITTLPQGYQTVLNEEATNISQGQRQLLTIARAFLANPEILILDEATSSVDTRTERLIQSAMNRLLVGRTSFVVAHRLSTIREADQILVMNKGNIVETGTHEELLAQEGMYADLYNSQFAG</sequence>
<proteinExistence type="predicted"/>
<reference evidence="12 13" key="1">
    <citation type="submission" date="2021-02" db="EMBL/GenBank/DDBJ databases">
        <title>Complete genome sequence of Lactococcus lactis strain K_LL004.</title>
        <authorList>
            <person name="Kim H.B."/>
        </authorList>
    </citation>
    <scope>NUCLEOTIDE SEQUENCE [LARGE SCALE GENOMIC DNA]</scope>
    <source>
        <strain evidence="12 13">K_LL004</strain>
    </source>
</reference>
<dbReference type="InterPro" id="IPR017871">
    <property type="entry name" value="ABC_transporter-like_CS"/>
</dbReference>
<comment type="subcellular location">
    <subcellularLocation>
        <location evidence="1">Cell membrane</location>
        <topology evidence="1">Multi-pass membrane protein</topology>
    </subcellularLocation>
</comment>
<dbReference type="Pfam" id="PF00664">
    <property type="entry name" value="ABC_membrane"/>
    <property type="match status" value="1"/>
</dbReference>
<dbReference type="PROSITE" id="PS50929">
    <property type="entry name" value="ABC_TM1F"/>
    <property type="match status" value="1"/>
</dbReference>
<evidence type="ECO:0000256" key="1">
    <source>
        <dbReference type="ARBA" id="ARBA00004651"/>
    </source>
</evidence>
<dbReference type="CDD" id="cd03254">
    <property type="entry name" value="ABCC_Glucan_exporter_like"/>
    <property type="match status" value="1"/>
</dbReference>
<evidence type="ECO:0000256" key="3">
    <source>
        <dbReference type="ARBA" id="ARBA00022475"/>
    </source>
</evidence>
<feature type="transmembrane region" description="Helical" evidence="9">
    <location>
        <begin position="41"/>
        <end position="61"/>
    </location>
</feature>
<dbReference type="EMBL" id="CP070872">
    <property type="protein sequence ID" value="QSE77098.1"/>
    <property type="molecule type" value="Genomic_DNA"/>
</dbReference>
<evidence type="ECO:0000256" key="6">
    <source>
        <dbReference type="ARBA" id="ARBA00022840"/>
    </source>
</evidence>
<evidence type="ECO:0000313" key="13">
    <source>
        <dbReference type="Proteomes" id="UP000663608"/>
    </source>
</evidence>
<dbReference type="PANTHER" id="PTHR43394">
    <property type="entry name" value="ATP-DEPENDENT PERMEASE MDL1, MITOCHONDRIAL"/>
    <property type="match status" value="1"/>
</dbReference>
<keyword evidence="4 9" id="KW-0812">Transmembrane</keyword>
<dbReference type="GO" id="GO:0016887">
    <property type="term" value="F:ATP hydrolysis activity"/>
    <property type="evidence" value="ECO:0007669"/>
    <property type="project" value="InterPro"/>
</dbReference>
<evidence type="ECO:0000256" key="2">
    <source>
        <dbReference type="ARBA" id="ARBA00022448"/>
    </source>
</evidence>
<dbReference type="Pfam" id="PF00005">
    <property type="entry name" value="ABC_tran"/>
    <property type="match status" value="1"/>
</dbReference>
<dbReference type="PANTHER" id="PTHR43394:SF1">
    <property type="entry name" value="ATP-BINDING CASSETTE SUB-FAMILY B MEMBER 10, MITOCHONDRIAL"/>
    <property type="match status" value="1"/>
</dbReference>
<dbReference type="PROSITE" id="PS00211">
    <property type="entry name" value="ABC_TRANSPORTER_1"/>
    <property type="match status" value="1"/>
</dbReference>
<dbReference type="GO" id="GO:0005524">
    <property type="term" value="F:ATP binding"/>
    <property type="evidence" value="ECO:0007669"/>
    <property type="project" value="UniProtKB-KW"/>
</dbReference>
<evidence type="ECO:0000259" key="11">
    <source>
        <dbReference type="PROSITE" id="PS50929"/>
    </source>
</evidence>
<evidence type="ECO:0000259" key="10">
    <source>
        <dbReference type="PROSITE" id="PS50893"/>
    </source>
</evidence>
<feature type="domain" description="ABC transporter" evidence="10">
    <location>
        <begin position="377"/>
        <end position="611"/>
    </location>
</feature>
<dbReference type="GO" id="GO:0005886">
    <property type="term" value="C:plasma membrane"/>
    <property type="evidence" value="ECO:0007669"/>
    <property type="project" value="UniProtKB-SubCell"/>
</dbReference>
<evidence type="ECO:0000256" key="7">
    <source>
        <dbReference type="ARBA" id="ARBA00022989"/>
    </source>
</evidence>
<keyword evidence="7 9" id="KW-1133">Transmembrane helix</keyword>
<dbReference type="FunFam" id="1.20.1560.10:FF:000011">
    <property type="entry name" value="Multidrug ABC transporter ATP-binding protein"/>
    <property type="match status" value="1"/>
</dbReference>
<dbReference type="CDD" id="cd18547">
    <property type="entry name" value="ABC_6TM_Tm288_like"/>
    <property type="match status" value="1"/>
</dbReference>
<protein>
    <submittedName>
        <fullName evidence="12">ABC transporter ATP-binding protein</fullName>
    </submittedName>
</protein>
<evidence type="ECO:0000256" key="8">
    <source>
        <dbReference type="ARBA" id="ARBA00023136"/>
    </source>
</evidence>
<organism evidence="12 13">
    <name type="scientific">Lactococcus taiwanensis</name>
    <dbReference type="NCBI Taxonomy" id="1151742"/>
    <lineage>
        <taxon>Bacteria</taxon>
        <taxon>Bacillati</taxon>
        <taxon>Bacillota</taxon>
        <taxon>Bacilli</taxon>
        <taxon>Lactobacillales</taxon>
        <taxon>Streptococcaceae</taxon>
        <taxon>Lactococcus</taxon>
    </lineage>
</organism>
<dbReference type="AlphaFoldDB" id="A0AA45QRL2"/>
<dbReference type="GO" id="GO:0015421">
    <property type="term" value="F:ABC-type oligopeptide transporter activity"/>
    <property type="evidence" value="ECO:0007669"/>
    <property type="project" value="TreeGrafter"/>
</dbReference>
<dbReference type="RefSeq" id="WP_205872196.1">
    <property type="nucleotide sequence ID" value="NZ_CP070872.1"/>
</dbReference>
<dbReference type="InterPro" id="IPR003439">
    <property type="entry name" value="ABC_transporter-like_ATP-bd"/>
</dbReference>
<dbReference type="FunFam" id="3.40.50.300:FF:000287">
    <property type="entry name" value="Multidrug ABC transporter ATP-binding protein"/>
    <property type="match status" value="1"/>
</dbReference>
<evidence type="ECO:0000313" key="12">
    <source>
        <dbReference type="EMBL" id="QSE77098.1"/>
    </source>
</evidence>